<protein>
    <submittedName>
        <fullName evidence="1">Connexin 27.5</fullName>
    </submittedName>
</protein>
<dbReference type="AlphaFoldDB" id="A0A1A8NSA0"/>
<dbReference type="PANTHER" id="PTHR37162">
    <property type="entry name" value="HAT FAMILY DIMERISATION DOMAINCONTAINING PROTEIN-RELATED"/>
    <property type="match status" value="1"/>
</dbReference>
<accession>A0A1A8NSA0</accession>
<reference evidence="1" key="1">
    <citation type="submission" date="2016-05" db="EMBL/GenBank/DDBJ databases">
        <authorList>
            <person name="Lavstsen T."/>
            <person name="Jespersen J.S."/>
        </authorList>
    </citation>
    <scope>NUCLEOTIDE SEQUENCE</scope>
    <source>
        <tissue evidence="1">Brain</tissue>
    </source>
</reference>
<proteinExistence type="predicted"/>
<dbReference type="InterPro" id="IPR012337">
    <property type="entry name" value="RNaseH-like_sf"/>
</dbReference>
<reference evidence="1" key="2">
    <citation type="submission" date="2016-06" db="EMBL/GenBank/DDBJ databases">
        <title>The genome of a short-lived fish provides insights into sex chromosome evolution and the genetic control of aging.</title>
        <authorList>
            <person name="Reichwald K."/>
            <person name="Felder M."/>
            <person name="Petzold A."/>
            <person name="Koch P."/>
            <person name="Groth M."/>
            <person name="Platzer M."/>
        </authorList>
    </citation>
    <scope>NUCLEOTIDE SEQUENCE</scope>
    <source>
        <tissue evidence="1">Brain</tissue>
    </source>
</reference>
<name>A0A1A8NSA0_9TELE</name>
<dbReference type="PANTHER" id="PTHR37162:SF1">
    <property type="entry name" value="BED-TYPE DOMAIN-CONTAINING PROTEIN"/>
    <property type="match status" value="1"/>
</dbReference>
<evidence type="ECO:0000313" key="1">
    <source>
        <dbReference type="EMBL" id="SBR71597.1"/>
    </source>
</evidence>
<sequence>MDGSEEGIPAKKSKKSCKYLEKWDSEFTFLKKSRMGQSHAFCKICSCDFSVSHGGRNDVSQHEKSTKHKRWLEAQKHAQTMSAFVTRNTTEADQVINAEVKMAMLCAKNNVSFTFCDDFNKCVAEMFPDSAIARKYSAGKTKSMQLIKEKLSEALRKRGIPWENLIAFNSDNASVMKGRHNSVISGLKTSQPHVQDLGCICHLAQLATGCAIKAAQVPVEDILVGIYTHFDKSAKRCEIYKEFVDFTDSDHLKLLRYCSTRWLSLLTCVQRVLNQWDALQAYFNSHEEVERSAKIHDLASHLRDPVMKIYFMFLTAALKPLSDFNIAFQSEGVQIHRLEEEMCRLIRRILGYLIPARAIVGIPLREVEYGQGHQLADEELFIGADTKAFMKSVELPMSTEKKIFQ</sequence>
<dbReference type="EMBL" id="HAEH01003567">
    <property type="protein sequence ID" value="SBR71597.1"/>
    <property type="molecule type" value="Transcribed_RNA"/>
</dbReference>
<gene>
    <name evidence="1" type="primary">CX27.5</name>
</gene>
<organism evidence="1">
    <name type="scientific">Nothobranchius rachovii</name>
    <name type="common">bluefin notho</name>
    <dbReference type="NCBI Taxonomy" id="451742"/>
    <lineage>
        <taxon>Eukaryota</taxon>
        <taxon>Metazoa</taxon>
        <taxon>Chordata</taxon>
        <taxon>Craniata</taxon>
        <taxon>Vertebrata</taxon>
        <taxon>Euteleostomi</taxon>
        <taxon>Actinopterygii</taxon>
        <taxon>Neopterygii</taxon>
        <taxon>Teleostei</taxon>
        <taxon>Neoteleostei</taxon>
        <taxon>Acanthomorphata</taxon>
        <taxon>Ovalentaria</taxon>
        <taxon>Atherinomorphae</taxon>
        <taxon>Cyprinodontiformes</taxon>
        <taxon>Nothobranchiidae</taxon>
        <taxon>Nothobranchius</taxon>
    </lineage>
</organism>
<dbReference type="SUPFAM" id="SSF53098">
    <property type="entry name" value="Ribonuclease H-like"/>
    <property type="match status" value="1"/>
</dbReference>